<sequence>MPGQMKGKAGEWGAGGALKAQRRPTAKVSGLSRKGPSARIPPARPPVHPPGRGSRRTCPFHCGSLCPAWRRSWIAGFLFIPDWAPFDSLYHPVPGGPYPPSRSLPRQHPHARPQSSGLPETS</sequence>
<organism evidence="2 3">
    <name type="scientific">Piliocolobus tephrosceles</name>
    <name type="common">Ugandan red Colobus</name>
    <dbReference type="NCBI Taxonomy" id="591936"/>
    <lineage>
        <taxon>Eukaryota</taxon>
        <taxon>Metazoa</taxon>
        <taxon>Chordata</taxon>
        <taxon>Craniata</taxon>
        <taxon>Vertebrata</taxon>
        <taxon>Euteleostomi</taxon>
        <taxon>Mammalia</taxon>
        <taxon>Eutheria</taxon>
        <taxon>Euarchontoglires</taxon>
        <taxon>Primates</taxon>
        <taxon>Haplorrhini</taxon>
        <taxon>Catarrhini</taxon>
        <taxon>Cercopithecidae</taxon>
        <taxon>Colobinae</taxon>
        <taxon>Piliocolobus</taxon>
    </lineage>
</organism>
<accession>A0A8C9LTU8</accession>
<evidence type="ECO:0000256" key="1">
    <source>
        <dbReference type="SAM" id="MobiDB-lite"/>
    </source>
</evidence>
<keyword evidence="3" id="KW-1185">Reference proteome</keyword>
<proteinExistence type="predicted"/>
<dbReference type="AlphaFoldDB" id="A0A8C9LTU8"/>
<evidence type="ECO:0000313" key="2">
    <source>
        <dbReference type="Ensembl" id="ENSPTEP00000026903.1"/>
    </source>
</evidence>
<dbReference type="Proteomes" id="UP000694416">
    <property type="component" value="Unplaced"/>
</dbReference>
<reference evidence="2" key="2">
    <citation type="submission" date="2025-09" db="UniProtKB">
        <authorList>
            <consortium name="Ensembl"/>
        </authorList>
    </citation>
    <scope>IDENTIFICATION</scope>
</reference>
<feature type="region of interest" description="Disordered" evidence="1">
    <location>
        <begin position="1"/>
        <end position="57"/>
    </location>
</feature>
<evidence type="ECO:0000313" key="3">
    <source>
        <dbReference type="Proteomes" id="UP000694416"/>
    </source>
</evidence>
<reference evidence="2" key="1">
    <citation type="submission" date="2025-08" db="UniProtKB">
        <authorList>
            <consortium name="Ensembl"/>
        </authorList>
    </citation>
    <scope>IDENTIFICATION</scope>
</reference>
<name>A0A8C9LTU8_9PRIM</name>
<dbReference type="Ensembl" id="ENSPTET00000037790.1">
    <property type="protein sequence ID" value="ENSPTEP00000026903.1"/>
    <property type="gene ID" value="ENSPTEG00000026858.1"/>
</dbReference>
<feature type="region of interest" description="Disordered" evidence="1">
    <location>
        <begin position="94"/>
        <end position="122"/>
    </location>
</feature>
<feature type="compositionally biased region" description="Polar residues" evidence="1">
    <location>
        <begin position="113"/>
        <end position="122"/>
    </location>
</feature>
<protein>
    <submittedName>
        <fullName evidence="2">Uncharacterized protein</fullName>
    </submittedName>
</protein>